<reference evidence="2 3" key="1">
    <citation type="submission" date="2014-04" db="EMBL/GenBank/DDBJ databases">
        <title>Evolutionary Origins and Diversification of the Mycorrhizal Mutualists.</title>
        <authorList>
            <consortium name="DOE Joint Genome Institute"/>
            <consortium name="Mycorrhizal Genomics Consortium"/>
            <person name="Kohler A."/>
            <person name="Kuo A."/>
            <person name="Nagy L.G."/>
            <person name="Floudas D."/>
            <person name="Copeland A."/>
            <person name="Barry K.W."/>
            <person name="Cichocki N."/>
            <person name="Veneault-Fourrey C."/>
            <person name="LaButti K."/>
            <person name="Lindquist E.A."/>
            <person name="Lipzen A."/>
            <person name="Lundell T."/>
            <person name="Morin E."/>
            <person name="Murat C."/>
            <person name="Riley R."/>
            <person name="Ohm R."/>
            <person name="Sun H."/>
            <person name="Tunlid A."/>
            <person name="Henrissat B."/>
            <person name="Grigoriev I.V."/>
            <person name="Hibbett D.S."/>
            <person name="Martin F."/>
        </authorList>
    </citation>
    <scope>NUCLEOTIDE SEQUENCE [LARGE SCALE GENOMIC DNA]</scope>
    <source>
        <strain evidence="2 3">FD-317 M1</strain>
    </source>
</reference>
<sequence length="200" mass="22576">KQNQSHYKAYCLGCLNAGSVLGKKDSMIAHILGGKKPCQHAGERAKKSAEELQGKSRNGSKKRGRADNSEDDVEEYVEAESSKKRQFLKRAEKKQSTLEGHIFKGIAIPFSNKEMDLIATQFLHATLSANLPFHWVKNLEVIKLFLMFCSRAGDVVPSAKKLSTTILTKEDDHVCKEVKRWVSKKDVVLMYVPSFFQYIL</sequence>
<name>A0A0D0C190_9AGAR</name>
<protein>
    <submittedName>
        <fullName evidence="2">Uncharacterized protein</fullName>
    </submittedName>
</protein>
<evidence type="ECO:0000313" key="3">
    <source>
        <dbReference type="Proteomes" id="UP000053593"/>
    </source>
</evidence>
<dbReference type="HOGENOM" id="CLU_1369135_0_0_1"/>
<evidence type="ECO:0000256" key="1">
    <source>
        <dbReference type="SAM" id="MobiDB-lite"/>
    </source>
</evidence>
<dbReference type="AlphaFoldDB" id="A0A0D0C190"/>
<gene>
    <name evidence="2" type="ORF">GYMLUDRAFT_181400</name>
</gene>
<dbReference type="Proteomes" id="UP000053593">
    <property type="component" value="Unassembled WGS sequence"/>
</dbReference>
<feature type="compositionally biased region" description="Basic and acidic residues" evidence="1">
    <location>
        <begin position="41"/>
        <end position="54"/>
    </location>
</feature>
<proteinExistence type="predicted"/>
<evidence type="ECO:0000313" key="2">
    <source>
        <dbReference type="EMBL" id="KIK51467.1"/>
    </source>
</evidence>
<accession>A0A0D0C190</accession>
<dbReference type="OrthoDB" id="3064117at2759"/>
<dbReference type="EMBL" id="KN834863">
    <property type="protein sequence ID" value="KIK51467.1"/>
    <property type="molecule type" value="Genomic_DNA"/>
</dbReference>
<keyword evidence="3" id="KW-1185">Reference proteome</keyword>
<feature type="non-terminal residue" evidence="2">
    <location>
        <position position="1"/>
    </location>
</feature>
<feature type="region of interest" description="Disordered" evidence="1">
    <location>
        <begin position="35"/>
        <end position="74"/>
    </location>
</feature>
<organism evidence="2 3">
    <name type="scientific">Collybiopsis luxurians FD-317 M1</name>
    <dbReference type="NCBI Taxonomy" id="944289"/>
    <lineage>
        <taxon>Eukaryota</taxon>
        <taxon>Fungi</taxon>
        <taxon>Dikarya</taxon>
        <taxon>Basidiomycota</taxon>
        <taxon>Agaricomycotina</taxon>
        <taxon>Agaricomycetes</taxon>
        <taxon>Agaricomycetidae</taxon>
        <taxon>Agaricales</taxon>
        <taxon>Marasmiineae</taxon>
        <taxon>Omphalotaceae</taxon>
        <taxon>Collybiopsis</taxon>
        <taxon>Collybiopsis luxurians</taxon>
    </lineage>
</organism>